<reference evidence="2" key="1">
    <citation type="submission" date="2018-05" db="EMBL/GenBank/DDBJ databases">
        <authorList>
            <person name="Nie L."/>
        </authorList>
    </citation>
    <scope>NUCLEOTIDE SEQUENCE [LARGE SCALE GENOMIC DNA]</scope>
    <source>
        <strain evidence="2">NL</strain>
    </source>
</reference>
<dbReference type="SUPFAM" id="SSF158446">
    <property type="entry name" value="IVS-encoded protein-like"/>
    <property type="match status" value="1"/>
</dbReference>
<proteinExistence type="predicted"/>
<dbReference type="RefSeq" id="WP_111476955.1">
    <property type="nucleotide sequence ID" value="NZ_QHKM01000001.1"/>
</dbReference>
<dbReference type="CDD" id="cd16377">
    <property type="entry name" value="23S_rRNA_IVP_like"/>
    <property type="match status" value="1"/>
</dbReference>
<dbReference type="PANTHER" id="PTHR38471:SF2">
    <property type="entry name" value="FOUR HELIX BUNDLE PROTEIN"/>
    <property type="match status" value="1"/>
</dbReference>
<keyword evidence="2" id="KW-1185">Reference proteome</keyword>
<dbReference type="OrthoDB" id="9811959at2"/>
<dbReference type="Pfam" id="PF05635">
    <property type="entry name" value="23S_rRNA_IVP"/>
    <property type="match status" value="1"/>
</dbReference>
<name>A0A328BUL4_9BACT</name>
<evidence type="ECO:0000313" key="2">
    <source>
        <dbReference type="Proteomes" id="UP000248553"/>
    </source>
</evidence>
<dbReference type="PANTHER" id="PTHR38471">
    <property type="entry name" value="FOUR HELIX BUNDLE PROTEIN"/>
    <property type="match status" value="1"/>
</dbReference>
<comment type="caution">
    <text evidence="1">The sequence shown here is derived from an EMBL/GenBank/DDBJ whole genome shotgun (WGS) entry which is preliminary data.</text>
</comment>
<dbReference type="NCBIfam" id="TIGR02436">
    <property type="entry name" value="four helix bundle protein"/>
    <property type="match status" value="1"/>
</dbReference>
<dbReference type="AlphaFoldDB" id="A0A328BUL4"/>
<dbReference type="EMBL" id="QHKM01000001">
    <property type="protein sequence ID" value="RAK70221.1"/>
    <property type="molecule type" value="Genomic_DNA"/>
</dbReference>
<dbReference type="InterPro" id="IPR012657">
    <property type="entry name" value="23S_rRNA-intervening_sequence"/>
</dbReference>
<accession>A0A328BUL4</accession>
<gene>
    <name evidence="1" type="ORF">DLM85_05070</name>
</gene>
<evidence type="ECO:0000313" key="1">
    <source>
        <dbReference type="EMBL" id="RAK70221.1"/>
    </source>
</evidence>
<dbReference type="InterPro" id="IPR036583">
    <property type="entry name" value="23S_rRNA_IVS_sf"/>
</dbReference>
<dbReference type="Proteomes" id="UP000248553">
    <property type="component" value="Unassembled WGS sequence"/>
</dbReference>
<organism evidence="1 2">
    <name type="scientific">Hymenobacter edaphi</name>
    <dbReference type="NCBI Taxonomy" id="2211146"/>
    <lineage>
        <taxon>Bacteria</taxon>
        <taxon>Pseudomonadati</taxon>
        <taxon>Bacteroidota</taxon>
        <taxon>Cytophagia</taxon>
        <taxon>Cytophagales</taxon>
        <taxon>Hymenobacteraceae</taxon>
        <taxon>Hymenobacter</taxon>
    </lineage>
</organism>
<sequence length="126" mass="14580">MNPAAEPKSYKDLTVWQQGRKLVQYVYLMTKTFPAEERYDLVSQMRRAAVSIPSNIAEGCGRQHPKDTIQFLIIARGSLYELETQIYLCFDLSYITEADLEAAVEKIEKMIQLLQGFICYYRTLAK</sequence>
<protein>
    <submittedName>
        <fullName evidence="1">Four helix bundle protein</fullName>
    </submittedName>
</protein>
<dbReference type="Gene3D" id="1.20.1440.60">
    <property type="entry name" value="23S rRNA-intervening sequence"/>
    <property type="match status" value="1"/>
</dbReference>